<dbReference type="InterPro" id="IPR007110">
    <property type="entry name" value="Ig-like_dom"/>
</dbReference>
<dbReference type="Proteomes" id="UP000242180">
    <property type="component" value="Unassembled WGS sequence"/>
</dbReference>
<dbReference type="OMA" id="LAWWIEG"/>
<proteinExistence type="predicted"/>
<dbReference type="PANTHER" id="PTHR28243">
    <property type="entry name" value="AGL049CP"/>
    <property type="match status" value="1"/>
</dbReference>
<accession>A0A1X2HTZ5</accession>
<evidence type="ECO:0000313" key="2">
    <source>
        <dbReference type="EMBL" id="ORZ02974.1"/>
    </source>
</evidence>
<dbReference type="GO" id="GO:0010181">
    <property type="term" value="F:FMN binding"/>
    <property type="evidence" value="ECO:0007669"/>
    <property type="project" value="InterPro"/>
</dbReference>
<evidence type="ECO:0000259" key="1">
    <source>
        <dbReference type="PROSITE" id="PS50835"/>
    </source>
</evidence>
<sequence length="246" mass="28020">MSISPSWKKLIATQLQINFDKLGPPAAYVSLATVRPDNTPANRTVVFRGFAGEDHKEATGWESDLLVMTCDKRSPKMSQITSNSAAEICWYFHGTQEQFRISGKLHIVADGDPASIKPLDEHVCRVSSPDSEKISWPNLAFRNALKQFGQDSFSWQAERLRQWYRMSPELRATFTWPTSKERGEGEDWKKDVPETLNIEGVDEETGWCKGDPKLEDGYKNFVLLIMEATKIDHVLLQSGDHRVYRL</sequence>
<feature type="domain" description="Ig-like" evidence="1">
    <location>
        <begin position="40"/>
        <end position="135"/>
    </location>
</feature>
<reference evidence="2 3" key="1">
    <citation type="submission" date="2016-07" db="EMBL/GenBank/DDBJ databases">
        <title>Pervasive Adenine N6-methylation of Active Genes in Fungi.</title>
        <authorList>
            <consortium name="DOE Joint Genome Institute"/>
            <person name="Mondo S.J."/>
            <person name="Dannebaum R.O."/>
            <person name="Kuo R.C."/>
            <person name="Labutti K."/>
            <person name="Haridas S."/>
            <person name="Kuo A."/>
            <person name="Salamov A."/>
            <person name="Ahrendt S.R."/>
            <person name="Lipzen A."/>
            <person name="Sullivan W."/>
            <person name="Andreopoulos W.B."/>
            <person name="Clum A."/>
            <person name="Lindquist E."/>
            <person name="Daum C."/>
            <person name="Ramamoorthy G.K."/>
            <person name="Gryganskyi A."/>
            <person name="Culley D."/>
            <person name="Magnuson J.K."/>
            <person name="James T.Y."/>
            <person name="O'Malley M.A."/>
            <person name="Stajich J.E."/>
            <person name="Spatafora J.W."/>
            <person name="Visel A."/>
            <person name="Grigoriev I.V."/>
        </authorList>
    </citation>
    <scope>NUCLEOTIDE SEQUENCE [LARGE SCALE GENOMIC DNA]</scope>
    <source>
        <strain evidence="2 3">NRRL 2496</strain>
    </source>
</reference>
<gene>
    <name evidence="2" type="ORF">BCR43DRAFT_482499</name>
</gene>
<dbReference type="Gene3D" id="2.30.110.10">
    <property type="entry name" value="Electron Transport, Fmn-binding Protein, Chain A"/>
    <property type="match status" value="1"/>
</dbReference>
<protein>
    <submittedName>
        <fullName evidence="2">Pyridoxamine 5'-phosphate oxidase-domain-containing protein</fullName>
    </submittedName>
</protein>
<dbReference type="InterPro" id="IPR024624">
    <property type="entry name" value="Pyridox_Oxase_Alr4036_FMN-bd"/>
</dbReference>
<dbReference type="PANTHER" id="PTHR28243:SF1">
    <property type="entry name" value="PYRIDOXAMINE 5'-PHOSPHATE OXIDASE ALR4036 FAMILY FMN-BINDING DOMAIN-CONTAINING PROTEIN"/>
    <property type="match status" value="1"/>
</dbReference>
<keyword evidence="3" id="KW-1185">Reference proteome</keyword>
<dbReference type="EMBL" id="MCGN01000001">
    <property type="protein sequence ID" value="ORZ02974.1"/>
    <property type="molecule type" value="Genomic_DNA"/>
</dbReference>
<dbReference type="InParanoid" id="A0A1X2HTZ5"/>
<name>A0A1X2HTZ5_SYNRA</name>
<dbReference type="Pfam" id="PF12766">
    <property type="entry name" value="Pyridox_oxase_2"/>
    <property type="match status" value="1"/>
</dbReference>
<evidence type="ECO:0000313" key="3">
    <source>
        <dbReference type="Proteomes" id="UP000242180"/>
    </source>
</evidence>
<dbReference type="OrthoDB" id="434253at2759"/>
<dbReference type="AlphaFoldDB" id="A0A1X2HTZ5"/>
<dbReference type="SUPFAM" id="SSF50475">
    <property type="entry name" value="FMN-binding split barrel"/>
    <property type="match status" value="1"/>
</dbReference>
<dbReference type="STRING" id="13706.A0A1X2HTZ5"/>
<organism evidence="2 3">
    <name type="scientific">Syncephalastrum racemosum</name>
    <name type="common">Filamentous fungus</name>
    <dbReference type="NCBI Taxonomy" id="13706"/>
    <lineage>
        <taxon>Eukaryota</taxon>
        <taxon>Fungi</taxon>
        <taxon>Fungi incertae sedis</taxon>
        <taxon>Mucoromycota</taxon>
        <taxon>Mucoromycotina</taxon>
        <taxon>Mucoromycetes</taxon>
        <taxon>Mucorales</taxon>
        <taxon>Syncephalastraceae</taxon>
        <taxon>Syncephalastrum</taxon>
    </lineage>
</organism>
<comment type="caution">
    <text evidence="2">The sequence shown here is derived from an EMBL/GenBank/DDBJ whole genome shotgun (WGS) entry which is preliminary data.</text>
</comment>
<dbReference type="PROSITE" id="PS50835">
    <property type="entry name" value="IG_LIKE"/>
    <property type="match status" value="1"/>
</dbReference>
<dbReference type="InterPro" id="IPR012349">
    <property type="entry name" value="Split_barrel_FMN-bd"/>
</dbReference>